<feature type="transmembrane region" description="Helical" evidence="5">
    <location>
        <begin position="111"/>
        <end position="136"/>
    </location>
</feature>
<evidence type="ECO:0000256" key="2">
    <source>
        <dbReference type="ARBA" id="ARBA00022692"/>
    </source>
</evidence>
<feature type="domain" description="Yip1" evidence="6">
    <location>
        <begin position="21"/>
        <end position="208"/>
    </location>
</feature>
<comment type="subcellular location">
    <subcellularLocation>
        <location evidence="1">Membrane</location>
        <topology evidence="1">Multi-pass membrane protein</topology>
    </subcellularLocation>
</comment>
<evidence type="ECO:0000313" key="7">
    <source>
        <dbReference type="EMBL" id="TDE42020.1"/>
    </source>
</evidence>
<evidence type="ECO:0000256" key="3">
    <source>
        <dbReference type="ARBA" id="ARBA00022989"/>
    </source>
</evidence>
<organism evidence="7 8">
    <name type="scientific">Flavobacterium rhamnosiphilum</name>
    <dbReference type="NCBI Taxonomy" id="2541724"/>
    <lineage>
        <taxon>Bacteria</taxon>
        <taxon>Pseudomonadati</taxon>
        <taxon>Bacteroidota</taxon>
        <taxon>Flavobacteriia</taxon>
        <taxon>Flavobacteriales</taxon>
        <taxon>Flavobacteriaceae</taxon>
        <taxon>Flavobacterium</taxon>
    </lineage>
</organism>
<feature type="transmembrane region" description="Helical" evidence="5">
    <location>
        <begin position="192"/>
        <end position="216"/>
    </location>
</feature>
<protein>
    <submittedName>
        <fullName evidence="7">YIP1 family protein</fullName>
    </submittedName>
</protein>
<keyword evidence="4 5" id="KW-0472">Membrane</keyword>
<evidence type="ECO:0000259" key="6">
    <source>
        <dbReference type="Pfam" id="PF04893"/>
    </source>
</evidence>
<dbReference type="RefSeq" id="WP_131917254.1">
    <property type="nucleotide sequence ID" value="NZ_SMLG01000014.1"/>
</dbReference>
<dbReference type="AlphaFoldDB" id="A0A4V6PGB7"/>
<dbReference type="Proteomes" id="UP000294814">
    <property type="component" value="Unassembled WGS sequence"/>
</dbReference>
<dbReference type="EMBL" id="SMLG01000014">
    <property type="protein sequence ID" value="TDE42020.1"/>
    <property type="molecule type" value="Genomic_DNA"/>
</dbReference>
<dbReference type="Pfam" id="PF04893">
    <property type="entry name" value="Yip1"/>
    <property type="match status" value="1"/>
</dbReference>
<comment type="caution">
    <text evidence="7">The sequence shown here is derived from an EMBL/GenBank/DDBJ whole genome shotgun (WGS) entry which is preliminary data.</text>
</comment>
<accession>A0A4V6PGB7</accession>
<gene>
    <name evidence="7" type="ORF">E0I26_14990</name>
</gene>
<keyword evidence="3 5" id="KW-1133">Transmembrane helix</keyword>
<evidence type="ECO:0000256" key="1">
    <source>
        <dbReference type="ARBA" id="ARBA00004141"/>
    </source>
</evidence>
<name>A0A4V6PGB7_9FLAO</name>
<keyword evidence="8" id="KW-1185">Reference proteome</keyword>
<reference evidence="7 8" key="1">
    <citation type="submission" date="2019-03" db="EMBL/GenBank/DDBJ databases">
        <title>Novel species of Flavobacterium.</title>
        <authorList>
            <person name="Liu Q."/>
            <person name="Xin Y.-H."/>
        </authorList>
    </citation>
    <scope>NUCLEOTIDE SEQUENCE [LARGE SCALE GENOMIC DNA]</scope>
    <source>
        <strain evidence="7 8">LB3P52</strain>
    </source>
</reference>
<dbReference type="OrthoDB" id="1449862at2"/>
<evidence type="ECO:0000313" key="8">
    <source>
        <dbReference type="Proteomes" id="UP000294814"/>
    </source>
</evidence>
<dbReference type="GO" id="GO:0016020">
    <property type="term" value="C:membrane"/>
    <property type="evidence" value="ECO:0007669"/>
    <property type="project" value="UniProtKB-SubCell"/>
</dbReference>
<sequence length="217" mass="24988">MNELEHPLERTKISEKDIFFKLLISPREAFKFINDYKYEKHLYILLFLAGMVRTFDRASTKNMGDNYSIWTIIAICVIFGGLFGWITYYIYSALISWTGSWMNGKGNTQSILRVFAYAFFPSIFILILLIPQIAIYGNELFKSDNDLYNLVSTESIVLYIILFVEFALGIWSLVLCVIGISEVQKLSIGKSILNLLLPAILFVFIILVLVFLFQVID</sequence>
<feature type="transmembrane region" description="Helical" evidence="5">
    <location>
        <begin position="67"/>
        <end position="91"/>
    </location>
</feature>
<dbReference type="InterPro" id="IPR006977">
    <property type="entry name" value="Yip1_dom"/>
</dbReference>
<keyword evidence="2 5" id="KW-0812">Transmembrane</keyword>
<evidence type="ECO:0000256" key="5">
    <source>
        <dbReference type="SAM" id="Phobius"/>
    </source>
</evidence>
<evidence type="ECO:0000256" key="4">
    <source>
        <dbReference type="ARBA" id="ARBA00023136"/>
    </source>
</evidence>
<feature type="transmembrane region" description="Helical" evidence="5">
    <location>
        <begin position="156"/>
        <end position="180"/>
    </location>
</feature>
<proteinExistence type="predicted"/>